<keyword evidence="3" id="KW-1185">Reference proteome</keyword>
<dbReference type="SUPFAM" id="SSF51182">
    <property type="entry name" value="RmlC-like cupins"/>
    <property type="match status" value="2"/>
</dbReference>
<dbReference type="Proteomes" id="UP000315388">
    <property type="component" value="Unassembled WGS sequence"/>
</dbReference>
<reference evidence="2 3" key="1">
    <citation type="journal article" date="2003" name="Int. J. Syst. Evol. Microbiol.">
        <title>Towards a standardized format for the description of a novel species (of an established genus): Ochrobactrum gallinifaecis sp. nov.</title>
        <authorList>
            <person name="Kampfer P."/>
            <person name="Buczolits S."/>
            <person name="Albrecht A."/>
            <person name="Busse H.J."/>
            <person name="Stackebrandt E."/>
        </authorList>
    </citation>
    <scope>NUCLEOTIDE SEQUENCE [LARGE SCALE GENOMIC DNA]</scope>
    <source>
        <strain evidence="2 3">ISO 196</strain>
    </source>
</reference>
<accession>A0A502BLN6</accession>
<protein>
    <submittedName>
        <fullName evidence="2">DUF861 domain-containing protein</fullName>
    </submittedName>
</protein>
<dbReference type="AlphaFoldDB" id="A0A502BLN6"/>
<dbReference type="InterPro" id="IPR011051">
    <property type="entry name" value="RmlC_Cupin_sf"/>
</dbReference>
<dbReference type="Gene3D" id="2.60.120.10">
    <property type="entry name" value="Jelly Rolls"/>
    <property type="match status" value="2"/>
</dbReference>
<dbReference type="Pfam" id="PF05899">
    <property type="entry name" value="Cupin_3"/>
    <property type="match status" value="1"/>
</dbReference>
<dbReference type="InterPro" id="IPR008579">
    <property type="entry name" value="UGlyAH_Cupin_dom"/>
</dbReference>
<evidence type="ECO:0000259" key="1">
    <source>
        <dbReference type="Pfam" id="PF05899"/>
    </source>
</evidence>
<comment type="caution">
    <text evidence="2">The sequence shown here is derived from an EMBL/GenBank/DDBJ whole genome shotgun (WGS) entry which is preliminary data.</text>
</comment>
<feature type="domain" description="(S)-ureidoglycine aminohydrolase cupin" evidence="1">
    <location>
        <begin position="285"/>
        <end position="358"/>
    </location>
</feature>
<gene>
    <name evidence="2" type="ORF">FHY56_15160</name>
</gene>
<evidence type="ECO:0000313" key="3">
    <source>
        <dbReference type="Proteomes" id="UP000315388"/>
    </source>
</evidence>
<name>A0A502BLN6_9HYPH</name>
<dbReference type="EMBL" id="VEWJ01000013">
    <property type="protein sequence ID" value="TPF74288.1"/>
    <property type="molecule type" value="Genomic_DNA"/>
</dbReference>
<evidence type="ECO:0000313" key="2">
    <source>
        <dbReference type="EMBL" id="TPF74288.1"/>
    </source>
</evidence>
<dbReference type="InterPro" id="IPR014710">
    <property type="entry name" value="RmlC-like_jellyroll"/>
</dbReference>
<sequence length="367" mass="40877">MNTQSSTRSHPVCGRAMVSADVVSLSARSWGAIWLPTHYRGLRKRCIQSAPCSLKSGTHFTGLWSLRSSTGTELMIGFLIYSIQSSGKTRASIKAAELPIHQCDAKILDYQQGQKMFPIIEFNPSENRSAAFLPWIDEENTDLSKNAFFKRGFYYTRNDEHGMFAGEAVLRAFDGEVASLPVELFLIVVEGEISVTDAKGRVTKLTRNETAAFPRGLRAHWKQGENTRIFFMLHSGETATVDNADELAVVVPRLDEKLDAIDGPAADLILTSPRPIVGRKVIYTSNGGHFSVGLWEATAYTRKLAAFGDYELMYFIEGDVEITNAIGESRLFKPYEAFLVNRSVSNAWKTTGYIRKVYCKVHVNPVV</sequence>
<proteinExistence type="predicted"/>
<organism evidence="2 3">
    <name type="scientific">Brucella gallinifaecis</name>
    <dbReference type="NCBI Taxonomy" id="215590"/>
    <lineage>
        <taxon>Bacteria</taxon>
        <taxon>Pseudomonadati</taxon>
        <taxon>Pseudomonadota</taxon>
        <taxon>Alphaproteobacteria</taxon>
        <taxon>Hyphomicrobiales</taxon>
        <taxon>Brucellaceae</taxon>
        <taxon>Brucella/Ochrobactrum group</taxon>
        <taxon>Brucella</taxon>
    </lineage>
</organism>